<evidence type="ECO:0000313" key="2">
    <source>
        <dbReference type="EMBL" id="NIY69338.1"/>
    </source>
</evidence>
<reference evidence="2 3" key="1">
    <citation type="submission" date="2020-02" db="EMBL/GenBank/DDBJ databases">
        <title>Streptomyces malaysiensis DSM14702 (JHCC583434, PFL_A843) Genome sequencing and assembly.</title>
        <authorList>
            <person name="Samborskyy M."/>
        </authorList>
    </citation>
    <scope>NUCLEOTIDE SEQUENCE [LARGE SCALE GENOMIC DNA]</scope>
    <source>
        <strain evidence="2 3">DSM 14702</strain>
    </source>
</reference>
<organism evidence="2 3">
    <name type="scientific">Streptomyces malaysiensis</name>
    <dbReference type="NCBI Taxonomy" id="92644"/>
    <lineage>
        <taxon>Bacteria</taxon>
        <taxon>Bacillati</taxon>
        <taxon>Actinomycetota</taxon>
        <taxon>Actinomycetes</taxon>
        <taxon>Kitasatosporales</taxon>
        <taxon>Streptomycetaceae</taxon>
        <taxon>Streptomyces</taxon>
        <taxon>Streptomyces violaceusniger group</taxon>
    </lineage>
</organism>
<dbReference type="GO" id="GO:0019239">
    <property type="term" value="F:deaminase activity"/>
    <property type="evidence" value="ECO:0007669"/>
    <property type="project" value="TreeGrafter"/>
</dbReference>
<dbReference type="Gene3D" id="3.30.1330.40">
    <property type="entry name" value="RutC-like"/>
    <property type="match status" value="1"/>
</dbReference>
<dbReference type="PANTHER" id="PTHR11803">
    <property type="entry name" value="2-IMINOBUTANOATE/2-IMINOPROPANOATE DEAMINASE RIDA"/>
    <property type="match status" value="1"/>
</dbReference>
<protein>
    <submittedName>
        <fullName evidence="2">Endoribonuclease L-PSP</fullName>
    </submittedName>
</protein>
<comment type="similarity">
    <text evidence="1">Belongs to the RutC family.</text>
</comment>
<gene>
    <name evidence="2" type="ORF">SMALB_7457</name>
</gene>
<dbReference type="Proteomes" id="UP000536624">
    <property type="component" value="Unassembled WGS sequence"/>
</dbReference>
<evidence type="ECO:0000313" key="3">
    <source>
        <dbReference type="Proteomes" id="UP000536624"/>
    </source>
</evidence>
<comment type="caution">
    <text evidence="2">The sequence shown here is derived from an EMBL/GenBank/DDBJ whole genome shotgun (WGS) entry which is preliminary data.</text>
</comment>
<dbReference type="GO" id="GO:0005829">
    <property type="term" value="C:cytosol"/>
    <property type="evidence" value="ECO:0007669"/>
    <property type="project" value="TreeGrafter"/>
</dbReference>
<dbReference type="Pfam" id="PF01042">
    <property type="entry name" value="Ribonuc_L-PSP"/>
    <property type="match status" value="1"/>
</dbReference>
<dbReference type="InterPro" id="IPR035959">
    <property type="entry name" value="RutC-like_sf"/>
</dbReference>
<accession>A0A7X6B0P7</accession>
<dbReference type="SUPFAM" id="SSF55298">
    <property type="entry name" value="YjgF-like"/>
    <property type="match status" value="1"/>
</dbReference>
<dbReference type="EMBL" id="JAALLH010000001">
    <property type="protein sequence ID" value="NIY69338.1"/>
    <property type="molecule type" value="Genomic_DNA"/>
</dbReference>
<dbReference type="InterPro" id="IPR006175">
    <property type="entry name" value="YjgF/YER057c/UK114"/>
</dbReference>
<dbReference type="CDD" id="cd00448">
    <property type="entry name" value="YjgF_YER057c_UK114_family"/>
    <property type="match status" value="1"/>
</dbReference>
<dbReference type="RefSeq" id="WP_167503969.1">
    <property type="nucleotide sequence ID" value="NZ_JAALLH010000001.1"/>
</dbReference>
<name>A0A7X6B0P7_STRMQ</name>
<sequence>MTTAGSTAGRVPASVPAAPSLIDAPDLMPPAGHYSHIAVHRGLAYISGQLPVTPEGGKLIQEPFAVQAEQVLRNVDACLAAAGSSRDRLVSVTVYVTDIGDWPTFDRLYAQWLGAHRPQRAVAGVKELHYGSAVEVHAIAALD</sequence>
<dbReference type="PANTHER" id="PTHR11803:SF58">
    <property type="entry name" value="PROTEIN HMF1-RELATED"/>
    <property type="match status" value="1"/>
</dbReference>
<proteinExistence type="inferred from homology"/>
<evidence type="ECO:0000256" key="1">
    <source>
        <dbReference type="ARBA" id="ARBA00010552"/>
    </source>
</evidence>
<dbReference type="AlphaFoldDB" id="A0A7X6B0P7"/>